<dbReference type="AlphaFoldDB" id="K2BVW6"/>
<comment type="caution">
    <text evidence="2">The sequence shown here is derived from an EMBL/GenBank/DDBJ whole genome shotgun (WGS) entry which is preliminary data.</text>
</comment>
<proteinExistence type="predicted"/>
<name>K2BVW6_9BACT</name>
<gene>
    <name evidence="2" type="ORF">ACD_49C00044G0011</name>
</gene>
<evidence type="ECO:0000313" key="2">
    <source>
        <dbReference type="EMBL" id="EKD66409.1"/>
    </source>
</evidence>
<reference evidence="2" key="1">
    <citation type="journal article" date="2012" name="Science">
        <title>Fermentation, hydrogen, and sulfur metabolism in multiple uncultivated bacterial phyla.</title>
        <authorList>
            <person name="Wrighton K.C."/>
            <person name="Thomas B.C."/>
            <person name="Sharon I."/>
            <person name="Miller C.S."/>
            <person name="Castelle C.J."/>
            <person name="VerBerkmoes N.C."/>
            <person name="Wilkins M.J."/>
            <person name="Hettich R.L."/>
            <person name="Lipton M.S."/>
            <person name="Williams K.H."/>
            <person name="Long P.E."/>
            <person name="Banfield J.F."/>
        </authorList>
    </citation>
    <scope>NUCLEOTIDE SEQUENCE [LARGE SCALE GENOMIC DNA]</scope>
</reference>
<sequence length="582" mass="68832">MGAEILELNNVEQPKVPAQNPEAMKFAEATQIREKTQERKEGLNKEIMVYDNAFKEVDSKLILWAKDKISGAIDTKFKDLNLKPEQIENIKLWILWKVINSGIADLLIGGFNKKMKSYSNISTGDVLSKVFNEDEKEIKNNKEGSTDKFLKFFETETDNLKSFITKNKENPVLESFLKSPKNISEFNDKTDLSNYTQVSSEEERKFFQLVKNKIDGYDISLISAEKTKEYVFDLVTKLPEWKLMDEISKFIAFLCTLPFLKDVLKPFLWLKWESEDDMVSELKEQIRLRKSVNALKTYWRKINSKWEMEQSKNDPAISLFKDKDLSKISYENMWWFFKSCDKNKININAKDFWYNVFENKFLKIETKDESWNKIEKTVKLNFNIDDPGDFYESTKWPREKFFEKLNNSIENQPVTIQKAQEAPQNPTPEVLTTTQAMTWLDKSDSLINSYKKRDAQIIDAISKATVFPIWIKYSQKDKNLSYPETIDFDKNSKQIIIWKDKFKVNIPDEQWDAWIKNWKLENIALNWEIVDFTFSWQQSWFSWTRVKQKSREELANIVTILATNWRHTIIDWDSKVEITKTA</sequence>
<accession>K2BVW6</accession>
<protein>
    <submittedName>
        <fullName evidence="2">Uncharacterized protein</fullName>
    </submittedName>
</protein>
<evidence type="ECO:0000256" key="1">
    <source>
        <dbReference type="SAM" id="Coils"/>
    </source>
</evidence>
<feature type="coiled-coil region" evidence="1">
    <location>
        <begin position="26"/>
        <end position="53"/>
    </location>
</feature>
<dbReference type="EMBL" id="AMFJ01021630">
    <property type="protein sequence ID" value="EKD66409.1"/>
    <property type="molecule type" value="Genomic_DNA"/>
</dbReference>
<keyword evidence="1" id="KW-0175">Coiled coil</keyword>
<organism evidence="2">
    <name type="scientific">uncultured bacterium</name>
    <name type="common">gcode 4</name>
    <dbReference type="NCBI Taxonomy" id="1234023"/>
    <lineage>
        <taxon>Bacteria</taxon>
        <taxon>environmental samples</taxon>
    </lineage>
</organism>